<name>A0AC34GS88_9BILA</name>
<accession>A0AC34GS88</accession>
<sequence>MEEVRKELEENCAKEIPAAALKKFERSRYLYEQFMRDELPLNEWKVYLNEFKDVEIIIALFEHRLGWKKGCFDKAFWKLYMEFLKEKDQILFHSCKYFFAVQPTPICYRLVFGWEVSSKYIEQSLFLNLKSLDFQGLDNLYITTTLDVLTYGDHPKILSNVIPRLYKCDAKYGQIDQQEITINELKFISNGLYPIGSMLPWCVKIVHNGEKLDADNRLWNINFLKANT</sequence>
<proteinExistence type="predicted"/>
<protein>
    <submittedName>
        <fullName evidence="2">Uncharacterized protein</fullName>
    </submittedName>
</protein>
<evidence type="ECO:0000313" key="1">
    <source>
        <dbReference type="Proteomes" id="UP000887579"/>
    </source>
</evidence>
<dbReference type="WBParaSite" id="ES5_v2.g7343.t1">
    <property type="protein sequence ID" value="ES5_v2.g7343.t1"/>
    <property type="gene ID" value="ES5_v2.g7343"/>
</dbReference>
<reference evidence="2" key="1">
    <citation type="submission" date="2022-11" db="UniProtKB">
        <authorList>
            <consortium name="WormBaseParasite"/>
        </authorList>
    </citation>
    <scope>IDENTIFICATION</scope>
</reference>
<organism evidence="1 2">
    <name type="scientific">Panagrolaimus sp. ES5</name>
    <dbReference type="NCBI Taxonomy" id="591445"/>
    <lineage>
        <taxon>Eukaryota</taxon>
        <taxon>Metazoa</taxon>
        <taxon>Ecdysozoa</taxon>
        <taxon>Nematoda</taxon>
        <taxon>Chromadorea</taxon>
        <taxon>Rhabditida</taxon>
        <taxon>Tylenchina</taxon>
        <taxon>Panagrolaimomorpha</taxon>
        <taxon>Panagrolaimoidea</taxon>
        <taxon>Panagrolaimidae</taxon>
        <taxon>Panagrolaimus</taxon>
    </lineage>
</organism>
<dbReference type="Proteomes" id="UP000887579">
    <property type="component" value="Unplaced"/>
</dbReference>
<evidence type="ECO:0000313" key="2">
    <source>
        <dbReference type="WBParaSite" id="ES5_v2.g7343.t1"/>
    </source>
</evidence>